<evidence type="ECO:0000256" key="1">
    <source>
        <dbReference type="ARBA" id="ARBA00022676"/>
    </source>
</evidence>
<evidence type="ECO:0000313" key="3">
    <source>
        <dbReference type="EMBL" id="OGY81683.1"/>
    </source>
</evidence>
<comment type="caution">
    <text evidence="3">The sequence shown here is derived from an EMBL/GenBank/DDBJ whole genome shotgun (WGS) entry which is preliminary data.</text>
</comment>
<dbReference type="STRING" id="1798542.A3F54_01315"/>
<evidence type="ECO:0008006" key="5">
    <source>
        <dbReference type="Google" id="ProtNLM"/>
    </source>
</evidence>
<dbReference type="EMBL" id="MHKD01000042">
    <property type="protein sequence ID" value="OGY81683.1"/>
    <property type="molecule type" value="Genomic_DNA"/>
</dbReference>
<dbReference type="PANTHER" id="PTHR34136:SF1">
    <property type="entry name" value="UDP-N-ACETYL-D-MANNOSAMINURONIC ACID TRANSFERASE"/>
    <property type="match status" value="1"/>
</dbReference>
<dbReference type="CDD" id="cd06533">
    <property type="entry name" value="Glyco_transf_WecG_TagA"/>
    <property type="match status" value="1"/>
</dbReference>
<dbReference type="AlphaFoldDB" id="A0A1G2AXM9"/>
<keyword evidence="1" id="KW-0328">Glycosyltransferase</keyword>
<organism evidence="3 4">
    <name type="scientific">Candidatus Kerfeldbacteria bacterium RIFCSPHIGHO2_12_FULL_48_17</name>
    <dbReference type="NCBI Taxonomy" id="1798542"/>
    <lineage>
        <taxon>Bacteria</taxon>
        <taxon>Candidatus Kerfeldiibacteriota</taxon>
    </lineage>
</organism>
<evidence type="ECO:0000256" key="2">
    <source>
        <dbReference type="ARBA" id="ARBA00022679"/>
    </source>
</evidence>
<dbReference type="PANTHER" id="PTHR34136">
    <property type="match status" value="1"/>
</dbReference>
<dbReference type="NCBIfam" id="TIGR00696">
    <property type="entry name" value="wecG_tagA_cpsF"/>
    <property type="match status" value="1"/>
</dbReference>
<accession>A0A1G2AXM9</accession>
<dbReference type="InterPro" id="IPR004629">
    <property type="entry name" value="WecG_TagA_CpsF"/>
</dbReference>
<dbReference type="GO" id="GO:0016758">
    <property type="term" value="F:hexosyltransferase activity"/>
    <property type="evidence" value="ECO:0007669"/>
    <property type="project" value="TreeGrafter"/>
</dbReference>
<dbReference type="Proteomes" id="UP000176952">
    <property type="component" value="Unassembled WGS sequence"/>
</dbReference>
<proteinExistence type="predicted"/>
<name>A0A1G2AXM9_9BACT</name>
<reference evidence="3 4" key="1">
    <citation type="journal article" date="2016" name="Nat. Commun.">
        <title>Thousands of microbial genomes shed light on interconnected biogeochemical processes in an aquifer system.</title>
        <authorList>
            <person name="Anantharaman K."/>
            <person name="Brown C.T."/>
            <person name="Hug L.A."/>
            <person name="Sharon I."/>
            <person name="Castelle C.J."/>
            <person name="Probst A.J."/>
            <person name="Thomas B.C."/>
            <person name="Singh A."/>
            <person name="Wilkins M.J."/>
            <person name="Karaoz U."/>
            <person name="Brodie E.L."/>
            <person name="Williams K.H."/>
            <person name="Hubbard S.S."/>
            <person name="Banfield J.F."/>
        </authorList>
    </citation>
    <scope>NUCLEOTIDE SEQUENCE [LARGE SCALE GENOMIC DNA]</scope>
</reference>
<keyword evidence="2" id="KW-0808">Transferase</keyword>
<evidence type="ECO:0000313" key="4">
    <source>
        <dbReference type="Proteomes" id="UP000176952"/>
    </source>
</evidence>
<sequence>MKTINILGVNIHAITRNQAEKEIQAYLFDNKTRIIVTPGPEFLVRAHKNPDFKELLNRADLALADGSGLVFFSGGNIPERCSGADMIPTILKQLQHNSGKLGVILRDDGLSRADKLMHSLEKTNPGLHTKIVYKKSNETISKKILRDLTDFIPDVLLVALGSPQQEEWIFAHQQQFPQTKIMMGVGGALDYWSGAMRRAPRFMRNIGLEWLWRLIRQPRRLPRILNAVILFPLLVIAEKSHKKHYE</sequence>
<dbReference type="Pfam" id="PF03808">
    <property type="entry name" value="Glyco_tran_WecG"/>
    <property type="match status" value="1"/>
</dbReference>
<protein>
    <recommendedName>
        <fullName evidence="5">Glycosyltransferase</fullName>
    </recommendedName>
</protein>
<gene>
    <name evidence="3" type="ORF">A3F54_01315</name>
</gene>